<reference evidence="1" key="1">
    <citation type="submission" date="2023-04" db="EMBL/GenBank/DDBJ databases">
        <title>Draft Genome sequencing of Naganishia species isolated from polar environments using Oxford Nanopore Technology.</title>
        <authorList>
            <person name="Leo P."/>
            <person name="Venkateswaran K."/>
        </authorList>
    </citation>
    <scope>NUCLEOTIDE SEQUENCE</scope>
    <source>
        <strain evidence="1">DBVPG 5303</strain>
    </source>
</reference>
<proteinExistence type="predicted"/>
<gene>
    <name evidence="1" type="ORF">QFC24_004465</name>
</gene>
<protein>
    <submittedName>
        <fullName evidence="1">Uncharacterized protein</fullName>
    </submittedName>
</protein>
<organism evidence="1 2">
    <name type="scientific">Naganishia onofrii</name>
    <dbReference type="NCBI Taxonomy" id="1851511"/>
    <lineage>
        <taxon>Eukaryota</taxon>
        <taxon>Fungi</taxon>
        <taxon>Dikarya</taxon>
        <taxon>Basidiomycota</taxon>
        <taxon>Agaricomycotina</taxon>
        <taxon>Tremellomycetes</taxon>
        <taxon>Filobasidiales</taxon>
        <taxon>Filobasidiaceae</taxon>
        <taxon>Naganishia</taxon>
    </lineage>
</organism>
<evidence type="ECO:0000313" key="2">
    <source>
        <dbReference type="Proteomes" id="UP001234202"/>
    </source>
</evidence>
<dbReference type="Proteomes" id="UP001234202">
    <property type="component" value="Unassembled WGS sequence"/>
</dbReference>
<comment type="caution">
    <text evidence="1">The sequence shown here is derived from an EMBL/GenBank/DDBJ whole genome shotgun (WGS) entry which is preliminary data.</text>
</comment>
<name>A0ACC2XCV3_9TREE</name>
<accession>A0ACC2XCV3</accession>
<keyword evidence="2" id="KW-1185">Reference proteome</keyword>
<evidence type="ECO:0000313" key="1">
    <source>
        <dbReference type="EMBL" id="KAJ9121883.1"/>
    </source>
</evidence>
<dbReference type="EMBL" id="JASBWV010000016">
    <property type="protein sequence ID" value="KAJ9121883.1"/>
    <property type="molecule type" value="Genomic_DNA"/>
</dbReference>
<sequence>MSGHDTEVNDKERFQHNINLRLGLRKILDSMFASLSKLYLGQSPKPEYDSTRAKWRARSKGSYSWDVQLESSVREYIYPLWVLLREEKDGLVRITNYFRRRIHCAITDE</sequence>